<reference evidence="1 2" key="1">
    <citation type="submission" date="2019-04" db="EMBL/GenBank/DDBJ databases">
        <title>Microbes associate with the intestines of laboratory mice.</title>
        <authorList>
            <person name="Navarre W."/>
            <person name="Wong E."/>
            <person name="Huang K."/>
            <person name="Tropini C."/>
            <person name="Ng K."/>
            <person name="Yu B."/>
        </authorList>
    </citation>
    <scope>NUCLEOTIDE SEQUENCE [LARGE SCALE GENOMIC DNA]</scope>
    <source>
        <strain evidence="1 2">NM50_B9-20</strain>
    </source>
</reference>
<dbReference type="PANTHER" id="PTHR47197:SF3">
    <property type="entry name" value="DIHYDRO-HEME D1 DEHYDROGENASE"/>
    <property type="match status" value="1"/>
</dbReference>
<dbReference type="InterPro" id="IPR015943">
    <property type="entry name" value="WD40/YVTN_repeat-like_dom_sf"/>
</dbReference>
<protein>
    <submittedName>
        <fullName evidence="1">YncE family protein</fullName>
    </submittedName>
</protein>
<sequence>MKSLIICNTGNDSIIKIPLLKDKLNISYEVKELVLNKGEKPLGPTSICIKDNKGYVANSYSNSLSVIDIEGMVEEEVVYVGANPNDLVRYENKIYIVCSESNTVVLYDIEEKRIILDIKVNSWPYNIEISETYKILFITNFQSHNISIIDINTNKVVGELVTLEYPTKIKVSKDGKFLYVCESYMGDRSNGYIEIFSLITLKSLGKIEVGKVPIDIFEDENIIYISNLLDGSIFCIDIGTFKLIKEINIGSMPRGVIKLDNTIYVIDYLKGRLICVDLQNNKTKVITVGKEPNAMTLY</sequence>
<dbReference type="Proteomes" id="UP000306888">
    <property type="component" value="Unassembled WGS sequence"/>
</dbReference>
<dbReference type="SUPFAM" id="SSF51004">
    <property type="entry name" value="C-terminal (heme d1) domain of cytochrome cd1-nitrite reductase"/>
    <property type="match status" value="1"/>
</dbReference>
<proteinExistence type="predicted"/>
<dbReference type="RefSeq" id="WP_136005591.1">
    <property type="nucleotide sequence ID" value="NZ_SRYR01000001.1"/>
</dbReference>
<dbReference type="InterPro" id="IPR011048">
    <property type="entry name" value="Haem_d1_sf"/>
</dbReference>
<dbReference type="AlphaFoldDB" id="A0A4S2DPS8"/>
<dbReference type="InterPro" id="IPR051200">
    <property type="entry name" value="Host-pathogen_enzymatic-act"/>
</dbReference>
<dbReference type="EMBL" id="SRYR01000001">
    <property type="protein sequence ID" value="TGY44427.1"/>
    <property type="molecule type" value="Genomic_DNA"/>
</dbReference>
<name>A0A4S2DPS8_9CLOT</name>
<keyword evidence="2" id="KW-1185">Reference proteome</keyword>
<organism evidence="1 2">
    <name type="scientific">Clostridium sartagoforme</name>
    <dbReference type="NCBI Taxonomy" id="84031"/>
    <lineage>
        <taxon>Bacteria</taxon>
        <taxon>Bacillati</taxon>
        <taxon>Bacillota</taxon>
        <taxon>Clostridia</taxon>
        <taxon>Eubacteriales</taxon>
        <taxon>Clostridiaceae</taxon>
        <taxon>Clostridium</taxon>
    </lineage>
</organism>
<evidence type="ECO:0000313" key="1">
    <source>
        <dbReference type="EMBL" id="TGY44427.1"/>
    </source>
</evidence>
<accession>A0A4S2DPS8</accession>
<evidence type="ECO:0000313" key="2">
    <source>
        <dbReference type="Proteomes" id="UP000306888"/>
    </source>
</evidence>
<dbReference type="Gene3D" id="2.130.10.10">
    <property type="entry name" value="YVTN repeat-like/Quinoprotein amine dehydrogenase"/>
    <property type="match status" value="1"/>
</dbReference>
<dbReference type="PANTHER" id="PTHR47197">
    <property type="entry name" value="PROTEIN NIRF"/>
    <property type="match status" value="1"/>
</dbReference>
<gene>
    <name evidence="1" type="ORF">E5347_06335</name>
</gene>
<comment type="caution">
    <text evidence="1">The sequence shown here is derived from an EMBL/GenBank/DDBJ whole genome shotgun (WGS) entry which is preliminary data.</text>
</comment>
<dbReference type="OrthoDB" id="1706639at2"/>